<sequence length="259" mass="30400">MLTTIDEDVDLEIAALHNLCRLFQIGGIGEYDNSEYMGKCIITTPRIISVDPRPEFTLWTAQTIKRIIEQRLGAPHADIKVKRIWDGSESSDKNISMSAESFLEIFSKIMIIDKTIMNRMVKIMNMNMEYTDWVKSQEQQNQDLVGEYREMVERDNGMMLSGLQAHRGAMKSHQRWMRFVCRNHYPVHLLDMSYERLVKAKIILSRLLVRLERCESISSQYRLGSDQQMTITSKLFGLHHRHHLLQKHFHILKSIYETL</sequence>
<dbReference type="AlphaFoldDB" id="A0A0H5R9P9"/>
<organism evidence="1">
    <name type="scientific">Spongospora subterranea</name>
    <dbReference type="NCBI Taxonomy" id="70186"/>
    <lineage>
        <taxon>Eukaryota</taxon>
        <taxon>Sar</taxon>
        <taxon>Rhizaria</taxon>
        <taxon>Endomyxa</taxon>
        <taxon>Phytomyxea</taxon>
        <taxon>Plasmodiophorida</taxon>
        <taxon>Plasmodiophoridae</taxon>
        <taxon>Spongospora</taxon>
    </lineage>
</organism>
<proteinExistence type="predicted"/>
<evidence type="ECO:0000313" key="1">
    <source>
        <dbReference type="EMBL" id="CRZ10808.1"/>
    </source>
</evidence>
<name>A0A0H5R9P9_9EUKA</name>
<accession>A0A0H5R9P9</accession>
<dbReference type="EMBL" id="HACM01010366">
    <property type="protein sequence ID" value="CRZ10808.1"/>
    <property type="molecule type" value="Transcribed_RNA"/>
</dbReference>
<reference evidence="1" key="1">
    <citation type="submission" date="2015-04" db="EMBL/GenBank/DDBJ databases">
        <title>The genome sequence of the plant pathogenic Rhizarian Plasmodiophora brassicae reveals insights in its biotrophic life cycle and the origin of chitin synthesis.</title>
        <authorList>
            <person name="Schwelm A."/>
            <person name="Fogelqvist J."/>
            <person name="Knaust A."/>
            <person name="Julke S."/>
            <person name="Lilja T."/>
            <person name="Dhandapani V."/>
            <person name="Bonilla-Rosso G."/>
            <person name="Karlsson M."/>
            <person name="Shevchenko A."/>
            <person name="Choi S.R."/>
            <person name="Kim H.G."/>
            <person name="Park J.Y."/>
            <person name="Lim Y.P."/>
            <person name="Ludwig-Muller J."/>
            <person name="Dixelius C."/>
        </authorList>
    </citation>
    <scope>NUCLEOTIDE SEQUENCE</scope>
    <source>
        <tissue evidence="1">Potato root galls</tissue>
    </source>
</reference>
<protein>
    <submittedName>
        <fullName evidence="1">Uncharacterized protein</fullName>
    </submittedName>
</protein>